<proteinExistence type="predicted"/>
<reference evidence="2 3" key="1">
    <citation type="submission" date="2023-11" db="EMBL/GenBank/DDBJ databases">
        <authorList>
            <person name="Cook R."/>
            <person name="Crisci M."/>
            <person name="Pye H."/>
            <person name="Adriaenssens E."/>
            <person name="Santini J."/>
        </authorList>
    </citation>
    <scope>NUCLEOTIDE SEQUENCE [LARGE SCALE GENOMIC DNA]</scope>
    <source>
        <strain evidence="2">Lak_Megaphage_Sonny</strain>
    </source>
</reference>
<feature type="transmembrane region" description="Helical" evidence="1">
    <location>
        <begin position="7"/>
        <end position="25"/>
    </location>
</feature>
<keyword evidence="1" id="KW-0812">Transmembrane</keyword>
<organism evidence="2 3">
    <name type="scientific">phage Lak_Megaphage_Sonny</name>
    <dbReference type="NCBI Taxonomy" id="3109229"/>
    <lineage>
        <taxon>Viruses</taxon>
        <taxon>Duplodnaviria</taxon>
        <taxon>Heunggongvirae</taxon>
        <taxon>Uroviricota</taxon>
        <taxon>Caudoviricetes</taxon>
        <taxon>Caudoviricetes code 15 clade</taxon>
    </lineage>
</organism>
<sequence length="71" mass="8470">MAYILSVILFYIGITVGCIHFAYWMHTHLDDAKIHDMLYVDKYRFIFYLLGVIPIINAIVFAYLMFKYVKL</sequence>
<name>A0ABZ0Z3H0_9CAUD</name>
<dbReference type="Proteomes" id="UP001358193">
    <property type="component" value="Segment"/>
</dbReference>
<accession>A0ABZ0Z3H0</accession>
<evidence type="ECO:0000256" key="1">
    <source>
        <dbReference type="SAM" id="Phobius"/>
    </source>
</evidence>
<keyword evidence="3" id="KW-1185">Reference proteome</keyword>
<evidence type="ECO:0008006" key="4">
    <source>
        <dbReference type="Google" id="ProtNLM"/>
    </source>
</evidence>
<keyword evidence="1" id="KW-0472">Membrane</keyword>
<evidence type="ECO:0000313" key="2">
    <source>
        <dbReference type="EMBL" id="WQJ53748.1"/>
    </source>
</evidence>
<evidence type="ECO:0000313" key="3">
    <source>
        <dbReference type="Proteomes" id="UP001358193"/>
    </source>
</evidence>
<dbReference type="EMBL" id="OR769223">
    <property type="protein sequence ID" value="WQJ53748.1"/>
    <property type="molecule type" value="Genomic_DNA"/>
</dbReference>
<protein>
    <recommendedName>
        <fullName evidence="4">Transmembrane protein</fullName>
    </recommendedName>
</protein>
<feature type="transmembrane region" description="Helical" evidence="1">
    <location>
        <begin position="45"/>
        <end position="66"/>
    </location>
</feature>
<keyword evidence="1" id="KW-1133">Transmembrane helix</keyword>